<dbReference type="RefSeq" id="WP_101824596.1">
    <property type="nucleotide sequence ID" value="NZ_PJZH01000010.1"/>
</dbReference>
<comment type="caution">
    <text evidence="1">The sequence shown here is derived from an EMBL/GenBank/DDBJ whole genome shotgun (WGS) entry which is preliminary data.</text>
</comment>
<sequence length="76" mass="8380">MNEDLNEEDSTKVCPECLASGDDYLTQVKSIKDSQSGNTIINVRYCAHCGNIISISSEEIHAEQPTPEPIRRKISG</sequence>
<reference evidence="1 2" key="1">
    <citation type="submission" date="2017-12" db="EMBL/GenBank/DDBJ databases">
        <title>Characterization of six clinical isolates of Enterochimera gen. nov., a novel genus of the Yersiniaciae family and the three species Enterochimera arupensis sp. nov., Enterochimera coloradensis sp. nov, and Enterochimera californica sp. nov.</title>
        <authorList>
            <person name="Rossi A."/>
            <person name="Fisher M."/>
        </authorList>
    </citation>
    <scope>NUCLEOTIDE SEQUENCE [LARGE SCALE GENOMIC DNA]</scope>
    <source>
        <strain evidence="2">2016-Iso4</strain>
    </source>
</reference>
<evidence type="ECO:0000313" key="1">
    <source>
        <dbReference type="EMBL" id="PLR34845.1"/>
    </source>
</evidence>
<gene>
    <name evidence="1" type="ORF">CYR32_11845</name>
</gene>
<proteinExistence type="predicted"/>
<keyword evidence="2" id="KW-1185">Reference proteome</keyword>
<dbReference type="EMBL" id="PJZH01000010">
    <property type="protein sequence ID" value="PLR34845.1"/>
    <property type="molecule type" value="Genomic_DNA"/>
</dbReference>
<name>A0A2N5E2P5_9GAMM</name>
<dbReference type="AlphaFoldDB" id="A0A2N5E2P5"/>
<accession>A0A2N5E2P5</accession>
<dbReference type="OrthoDB" id="6505426at2"/>
<organism evidence="1 2">
    <name type="scientific">Chimaeribacter coloradensis</name>
    <dbReference type="NCBI Taxonomy" id="2060068"/>
    <lineage>
        <taxon>Bacteria</taxon>
        <taxon>Pseudomonadati</taxon>
        <taxon>Pseudomonadota</taxon>
        <taxon>Gammaproteobacteria</taxon>
        <taxon>Enterobacterales</taxon>
        <taxon>Yersiniaceae</taxon>
        <taxon>Chimaeribacter</taxon>
    </lineage>
</organism>
<evidence type="ECO:0000313" key="2">
    <source>
        <dbReference type="Proteomes" id="UP000234503"/>
    </source>
</evidence>
<dbReference type="Proteomes" id="UP000234503">
    <property type="component" value="Unassembled WGS sequence"/>
</dbReference>
<protein>
    <submittedName>
        <fullName evidence="1">Uncharacterized protein</fullName>
    </submittedName>
</protein>